<keyword evidence="3 5" id="KW-1133">Transmembrane helix</keyword>
<protein>
    <recommendedName>
        <fullName evidence="6">Amino acid transporter transmembrane domain-containing protein</fullName>
    </recommendedName>
</protein>
<dbReference type="InterPro" id="IPR013057">
    <property type="entry name" value="AA_transpt_TM"/>
</dbReference>
<feature type="transmembrane region" description="Helical" evidence="5">
    <location>
        <begin position="217"/>
        <end position="243"/>
    </location>
</feature>
<proteinExistence type="predicted"/>
<comment type="subcellular location">
    <subcellularLocation>
        <location evidence="1">Membrane</location>
        <topology evidence="1">Multi-pass membrane protein</topology>
    </subcellularLocation>
</comment>
<dbReference type="PANTHER" id="PTHR22950">
    <property type="entry name" value="AMINO ACID TRANSPORTER"/>
    <property type="match status" value="1"/>
</dbReference>
<feature type="transmembrane region" description="Helical" evidence="5">
    <location>
        <begin position="263"/>
        <end position="284"/>
    </location>
</feature>
<feature type="transmembrane region" description="Helical" evidence="5">
    <location>
        <begin position="328"/>
        <end position="348"/>
    </location>
</feature>
<accession>A0A7S1FM50</accession>
<dbReference type="EMBL" id="HBFR01003175">
    <property type="protein sequence ID" value="CAD8875004.1"/>
    <property type="molecule type" value="Transcribed_RNA"/>
</dbReference>
<evidence type="ECO:0000313" key="7">
    <source>
        <dbReference type="EMBL" id="CAD8875004.1"/>
    </source>
</evidence>
<dbReference type="GO" id="GO:0015179">
    <property type="term" value="F:L-amino acid transmembrane transporter activity"/>
    <property type="evidence" value="ECO:0007669"/>
    <property type="project" value="TreeGrafter"/>
</dbReference>
<evidence type="ECO:0000256" key="4">
    <source>
        <dbReference type="ARBA" id="ARBA00023136"/>
    </source>
</evidence>
<evidence type="ECO:0000256" key="3">
    <source>
        <dbReference type="ARBA" id="ARBA00022989"/>
    </source>
</evidence>
<feature type="transmembrane region" description="Helical" evidence="5">
    <location>
        <begin position="145"/>
        <end position="163"/>
    </location>
</feature>
<organism evidence="7">
    <name type="scientific">Corethron hystrix</name>
    <dbReference type="NCBI Taxonomy" id="216773"/>
    <lineage>
        <taxon>Eukaryota</taxon>
        <taxon>Sar</taxon>
        <taxon>Stramenopiles</taxon>
        <taxon>Ochrophyta</taxon>
        <taxon>Bacillariophyta</taxon>
        <taxon>Coscinodiscophyceae</taxon>
        <taxon>Corethrophycidae</taxon>
        <taxon>Corethrales</taxon>
        <taxon>Corethraceae</taxon>
        <taxon>Corethron</taxon>
    </lineage>
</organism>
<gene>
    <name evidence="7" type="ORF">CHYS00102_LOCUS2179</name>
</gene>
<feature type="transmembrane region" description="Helical" evidence="5">
    <location>
        <begin position="183"/>
        <end position="205"/>
    </location>
</feature>
<dbReference type="GO" id="GO:0005774">
    <property type="term" value="C:vacuolar membrane"/>
    <property type="evidence" value="ECO:0007669"/>
    <property type="project" value="TreeGrafter"/>
</dbReference>
<keyword evidence="2 5" id="KW-0812">Transmembrane</keyword>
<dbReference type="AlphaFoldDB" id="A0A7S1FM50"/>
<keyword evidence="4 5" id="KW-0472">Membrane</keyword>
<sequence length="420" mass="44404">MKVCLGTGILALPYAFAKGGFVFSPLAMFAVAYWNVYGVSRLCDCLALVKYLDRAEGALPAPAGSSANAVVAYRAIGARGVLAVDAIMLIFLVGVTSAWVIASSQLIGETPLSLGSPVRDALLVFALVLPVLTARDLSGLSKISAGGLIAVLLSFAIILLSGLNTYGLEGLRRLSWDDALPNSVADLCCYYGIAVFAFGIVPVAYNLRASMARPNLFPRAASVGVFACSFLYVLVGEACWVAYAPAPGGIRGDVIDMLPNDAVGTTVRLALAAMLVVSIPLMLVPAEELVYRKLRPQSEALPAKIALRVGLLGACLGLAMTIPNFALVLGLVGCACTGVISFVLPALYHLRLLQRVVRAEDRKAGLDLAGKGEEEEVRRRRMYQLHVDYVMLVLGVASTIFSTYQTVAAAVAERRVSESS</sequence>
<reference evidence="7" key="1">
    <citation type="submission" date="2021-01" db="EMBL/GenBank/DDBJ databases">
        <authorList>
            <person name="Corre E."/>
            <person name="Pelletier E."/>
            <person name="Niang G."/>
            <person name="Scheremetjew M."/>
            <person name="Finn R."/>
            <person name="Kale V."/>
            <person name="Holt S."/>
            <person name="Cochrane G."/>
            <person name="Meng A."/>
            <person name="Brown T."/>
            <person name="Cohen L."/>
        </authorList>
    </citation>
    <scope>NUCLEOTIDE SEQUENCE</scope>
    <source>
        <strain evidence="7">308</strain>
    </source>
</reference>
<feature type="transmembrane region" description="Helical" evidence="5">
    <location>
        <begin position="305"/>
        <end position="322"/>
    </location>
</feature>
<dbReference type="PANTHER" id="PTHR22950:SF349">
    <property type="entry name" value="AMINO ACID TRANSPORTER TRANSMEMBRANE DOMAIN-CONTAINING PROTEIN"/>
    <property type="match status" value="1"/>
</dbReference>
<feature type="transmembrane region" description="Helical" evidence="5">
    <location>
        <begin position="81"/>
        <end position="101"/>
    </location>
</feature>
<evidence type="ECO:0000256" key="2">
    <source>
        <dbReference type="ARBA" id="ARBA00022692"/>
    </source>
</evidence>
<name>A0A7S1FM50_9STRA</name>
<evidence type="ECO:0000256" key="5">
    <source>
        <dbReference type="SAM" id="Phobius"/>
    </source>
</evidence>
<feature type="transmembrane region" description="Helical" evidence="5">
    <location>
        <begin position="121"/>
        <end position="138"/>
    </location>
</feature>
<evidence type="ECO:0000256" key="1">
    <source>
        <dbReference type="ARBA" id="ARBA00004141"/>
    </source>
</evidence>
<evidence type="ECO:0000259" key="6">
    <source>
        <dbReference type="Pfam" id="PF01490"/>
    </source>
</evidence>
<feature type="transmembrane region" description="Helical" evidence="5">
    <location>
        <begin position="389"/>
        <end position="412"/>
    </location>
</feature>
<dbReference type="Pfam" id="PF01490">
    <property type="entry name" value="Aa_trans"/>
    <property type="match status" value="1"/>
</dbReference>
<feature type="domain" description="Amino acid transporter transmembrane" evidence="6">
    <location>
        <begin position="3"/>
        <end position="355"/>
    </location>
</feature>